<dbReference type="EMBL" id="DS995903">
    <property type="protein sequence ID" value="EEA22041.1"/>
    <property type="molecule type" value="Genomic_DNA"/>
</dbReference>
<evidence type="ECO:0000313" key="5">
    <source>
        <dbReference type="Proteomes" id="UP000001294"/>
    </source>
</evidence>
<proteinExistence type="inferred from homology"/>
<evidence type="ECO:0000259" key="3">
    <source>
        <dbReference type="Pfam" id="PF12697"/>
    </source>
</evidence>
<comment type="similarity">
    <text evidence="1">Belongs to the AB hydrolase superfamily.</text>
</comment>
<feature type="domain" description="AB hydrolase-1" evidence="3">
    <location>
        <begin position="305"/>
        <end position="556"/>
    </location>
</feature>
<dbReference type="PhylomeDB" id="B6QLR4"/>
<dbReference type="SUPFAM" id="SSF54909">
    <property type="entry name" value="Dimeric alpha+beta barrel"/>
    <property type="match status" value="2"/>
</dbReference>
<dbReference type="SUPFAM" id="SSF53474">
    <property type="entry name" value="alpha/beta-Hydrolases"/>
    <property type="match status" value="1"/>
</dbReference>
<dbReference type="InterPro" id="IPR000073">
    <property type="entry name" value="AB_hydrolase_1"/>
</dbReference>
<dbReference type="Proteomes" id="UP000001294">
    <property type="component" value="Unassembled WGS sequence"/>
</dbReference>
<organism evidence="4 5">
    <name type="scientific">Talaromyces marneffei (strain ATCC 18224 / CBS 334.59 / QM 7333)</name>
    <name type="common">Penicillium marneffei</name>
    <dbReference type="NCBI Taxonomy" id="441960"/>
    <lineage>
        <taxon>Eukaryota</taxon>
        <taxon>Fungi</taxon>
        <taxon>Dikarya</taxon>
        <taxon>Ascomycota</taxon>
        <taxon>Pezizomycotina</taxon>
        <taxon>Eurotiomycetes</taxon>
        <taxon>Eurotiomycetidae</taxon>
        <taxon>Eurotiales</taxon>
        <taxon>Trichocomaceae</taxon>
        <taxon>Talaromyces</taxon>
        <taxon>Talaromyces sect. Talaromyces</taxon>
    </lineage>
</organism>
<dbReference type="VEuPathDB" id="FungiDB:PMAA_058210"/>
<evidence type="ECO:0000256" key="1">
    <source>
        <dbReference type="ARBA" id="ARBA00008645"/>
    </source>
</evidence>
<dbReference type="OrthoDB" id="2851338at2759"/>
<dbReference type="STRING" id="441960.B6QLR4"/>
<dbReference type="Pfam" id="PF12697">
    <property type="entry name" value="Abhydrolase_6"/>
    <property type="match status" value="1"/>
</dbReference>
<dbReference type="InterPro" id="IPR011008">
    <property type="entry name" value="Dimeric_a/b-barrel"/>
</dbReference>
<keyword evidence="5" id="KW-1185">Reference proteome</keyword>
<evidence type="ECO:0000313" key="4">
    <source>
        <dbReference type="EMBL" id="EEA22041.1"/>
    </source>
</evidence>
<accession>B6QLR4</accession>
<keyword evidence="4" id="KW-0378">Hydrolase</keyword>
<reference evidence="5" key="1">
    <citation type="journal article" date="2015" name="Genome Announc.">
        <title>Genome sequence of the AIDS-associated pathogen Penicillium marneffei (ATCC18224) and its near taxonomic relative Talaromyces stipitatus (ATCC10500).</title>
        <authorList>
            <person name="Nierman W.C."/>
            <person name="Fedorova-Abrams N.D."/>
            <person name="Andrianopoulos A."/>
        </authorList>
    </citation>
    <scope>NUCLEOTIDE SEQUENCE [LARGE SCALE GENOMIC DNA]</scope>
    <source>
        <strain evidence="5">ATCC 18224 / CBS 334.59 / QM 7333</strain>
    </source>
</reference>
<dbReference type="PANTHER" id="PTHR43039">
    <property type="entry name" value="ESTERASE-RELATED"/>
    <property type="match status" value="1"/>
</dbReference>
<dbReference type="GO" id="GO:0016787">
    <property type="term" value="F:hydrolase activity"/>
    <property type="evidence" value="ECO:0007669"/>
    <property type="project" value="UniProtKB-KW"/>
</dbReference>
<evidence type="ECO:0000256" key="2">
    <source>
        <dbReference type="SAM" id="MobiDB-lite"/>
    </source>
</evidence>
<gene>
    <name evidence="4" type="ORF">PMAA_058210</name>
</gene>
<protein>
    <submittedName>
        <fullName evidence="4">Alpha/beta hydrolase, putative</fullName>
    </submittedName>
</protein>
<name>B6QLR4_TALMQ</name>
<dbReference type="AlphaFoldDB" id="B6QLR4"/>
<dbReference type="Gene3D" id="3.40.50.1820">
    <property type="entry name" value="alpha/beta hydrolase"/>
    <property type="match status" value="1"/>
</dbReference>
<dbReference type="InterPro" id="IPR029058">
    <property type="entry name" value="AB_hydrolase_fold"/>
</dbReference>
<sequence>MTAGLLYVTMQPKPGLPPSQFHDWYNNEHGPLRLRLPFFPNGYRFRAIDGDDATGPYSAEKHEWVALYDITDSDEFTRPPYTTLREDSVKTEREKETMSQITVGRRMFDLIKEWKADDYKPLEDVETANSKGYVIIPVCFKIQPGTESKVDRWYNDEHIELLQKVPGWRRSRRFVTSSVLNPAAEEKEYLAIHEYASMEGQDGPEMKAAISTELSKDIYANVVIGRVRRLYEWYYTFGPAPRDLTSLSDPSYAATFESRDGLTQTRAASTTDNNRAVIESFITTPDGVQLPYKLEGSPDPEAPLIVLVNSILSDWGIWDEFLDVFFSNPKNQKYRVVRYRPRGRASDPGETPVTMDLLSQDVITILNALRVPQAAAVIGVSLGGATALNTALKYPTRVANFVACDTNSLAPPSNPTAWGERIALAEAESEAPTDPKTGARLVGEKLAEITTRRWFVPSSYDGGAQQARAEKVKQYVVTNHLEGFKKSVNALYSYDLREEMKTGSVRGLFVVGSGDGVLPQGMKKMAEDYGVEGTELKIVEGAGHLPMAEQPEEFAKVIDAFLRINLKQRAKAEAQKATGTEHLPEKQPSQARSTAIRLALAERQLEWTLPENVGKYSKAVDAALPGKHTRSLYDRLNRKEAKILAQLRTGMTGLNSYLNRIGAADSDLCACGQASETVEHFLFRCTKWTAMREGMNQCTESRRGNLSFFLGGKSRSDPDRWQPDMKAVQAVIKYAIATGRLEQEPEAGPPST</sequence>
<feature type="region of interest" description="Disordered" evidence="2">
    <location>
        <begin position="573"/>
        <end position="593"/>
    </location>
</feature>
<dbReference type="HOGENOM" id="CLU_021595_0_0_1"/>